<proteinExistence type="predicted"/>
<comment type="caution">
    <text evidence="2">The sequence shown here is derived from an EMBL/GenBank/DDBJ whole genome shotgun (WGS) entry which is preliminary data.</text>
</comment>
<gene>
    <name evidence="2" type="ORF">JCM19294_1195</name>
</gene>
<feature type="domain" description="Lipocalin-like" evidence="1">
    <location>
        <begin position="28"/>
        <end position="119"/>
    </location>
</feature>
<dbReference type="InterPro" id="IPR024311">
    <property type="entry name" value="Lipocalin-like"/>
</dbReference>
<name>A0A090QMY7_9FLAO</name>
<evidence type="ECO:0000259" key="1">
    <source>
        <dbReference type="Pfam" id="PF13648"/>
    </source>
</evidence>
<dbReference type="AlphaFoldDB" id="A0A090QMY7"/>
<dbReference type="Pfam" id="PF13648">
    <property type="entry name" value="Lipocalin_4"/>
    <property type="match status" value="1"/>
</dbReference>
<protein>
    <recommendedName>
        <fullName evidence="1">Lipocalin-like domain-containing protein</fullName>
    </recommendedName>
</protein>
<sequence length="137" mass="15842">MKLRIVLLIASLLFISCSSDSDKKLELLDGYWNIDTVILPDGSEKEFPFSNHMDHFEVEGLNGVKHRVSPTYDGGFVNYGSPVYFKWQENEDELILIFKEGDNSYQQSVEEVTTTDLELKHENGTIYSYKRYTSNEE</sequence>
<evidence type="ECO:0000313" key="2">
    <source>
        <dbReference type="EMBL" id="GAK96886.1"/>
    </source>
</evidence>
<evidence type="ECO:0000313" key="3">
    <source>
        <dbReference type="Proteomes" id="UP000029221"/>
    </source>
</evidence>
<dbReference type="Proteomes" id="UP000029221">
    <property type="component" value="Unassembled WGS sequence"/>
</dbReference>
<dbReference type="STRING" id="319236.BST91_03450"/>
<accession>A0A090QMY7</accession>
<organism evidence="2 3">
    <name type="scientific">Nonlabens tegetincola</name>
    <dbReference type="NCBI Taxonomy" id="323273"/>
    <lineage>
        <taxon>Bacteria</taxon>
        <taxon>Pseudomonadati</taxon>
        <taxon>Bacteroidota</taxon>
        <taxon>Flavobacteriia</taxon>
        <taxon>Flavobacteriales</taxon>
        <taxon>Flavobacteriaceae</taxon>
        <taxon>Nonlabens</taxon>
    </lineage>
</organism>
<dbReference type="RefSeq" id="WP_042278421.1">
    <property type="nucleotide sequence ID" value="NZ_BBML01000003.1"/>
</dbReference>
<keyword evidence="3" id="KW-1185">Reference proteome</keyword>
<dbReference type="EMBL" id="BBML01000003">
    <property type="protein sequence ID" value="GAK96886.1"/>
    <property type="molecule type" value="Genomic_DNA"/>
</dbReference>
<dbReference type="PROSITE" id="PS51257">
    <property type="entry name" value="PROKAR_LIPOPROTEIN"/>
    <property type="match status" value="1"/>
</dbReference>
<reference evidence="2" key="1">
    <citation type="journal article" date="2014" name="Genome Announc.">
        <title>Draft Genome Sequences of Marine Flavobacterium Nonlabens Strains NR17, NR24, NR27, NR32, NR33, and Ara13.</title>
        <authorList>
            <person name="Nakanishi M."/>
            <person name="Meirelles P."/>
            <person name="Suzuki R."/>
            <person name="Takatani N."/>
            <person name="Mino S."/>
            <person name="Suda W."/>
            <person name="Oshima K."/>
            <person name="Hattori M."/>
            <person name="Ohkuma M."/>
            <person name="Hosokawa M."/>
            <person name="Miyashita K."/>
            <person name="Thompson F.L."/>
            <person name="Niwa A."/>
            <person name="Sawabe T."/>
            <person name="Sawabe T."/>
        </authorList>
    </citation>
    <scope>NUCLEOTIDE SEQUENCE [LARGE SCALE GENOMIC DNA]</scope>
    <source>
        <strain evidence="2">JCM 19294</strain>
    </source>
</reference>
<dbReference type="eggNOG" id="ENOG5032I0W">
    <property type="taxonomic scope" value="Bacteria"/>
</dbReference>